<proteinExistence type="inferred from homology"/>
<comment type="pathway">
    <text evidence="4 14">Amino-acid biosynthesis; L-threonine biosynthesis; L-threonine from L-aspartate: step 1/5.</text>
</comment>
<evidence type="ECO:0000256" key="3">
    <source>
        <dbReference type="ARBA" id="ARBA00004986"/>
    </source>
</evidence>
<evidence type="ECO:0000256" key="4">
    <source>
        <dbReference type="ARBA" id="ARBA00005139"/>
    </source>
</evidence>
<dbReference type="InterPro" id="IPR042199">
    <property type="entry name" value="AsparK_Bifunc_asparK/hSer_DH"/>
</dbReference>
<dbReference type="Gene3D" id="3.30.2130.10">
    <property type="entry name" value="VC0802-like"/>
    <property type="match status" value="1"/>
</dbReference>
<keyword evidence="8 13" id="KW-0418">Kinase</keyword>
<evidence type="ECO:0000256" key="10">
    <source>
        <dbReference type="ARBA" id="ARBA00022915"/>
    </source>
</evidence>
<dbReference type="PANTHER" id="PTHR21499">
    <property type="entry name" value="ASPARTATE KINASE"/>
    <property type="match status" value="1"/>
</dbReference>
<evidence type="ECO:0000256" key="14">
    <source>
        <dbReference type="RuleBase" id="RU004249"/>
    </source>
</evidence>
<comment type="caution">
    <text evidence="16">The sequence shown here is derived from an EMBL/GenBank/DDBJ whole genome shotgun (WGS) entry which is preliminary data.</text>
</comment>
<dbReference type="CDD" id="cd04911">
    <property type="entry name" value="ACT_AKiii-YclM-BS_1"/>
    <property type="match status" value="1"/>
</dbReference>
<keyword evidence="11" id="KW-0457">Lysine biosynthesis</keyword>
<evidence type="ECO:0000256" key="7">
    <source>
        <dbReference type="ARBA" id="ARBA00022741"/>
    </source>
</evidence>
<comment type="pathway">
    <text evidence="3 14">Amino-acid biosynthesis; L-methionine biosynthesis via de novo pathway; L-homoserine from L-aspartate: step 1/3.</text>
</comment>
<comment type="function">
    <text evidence="1">Catalyzes the phosphorylation of the beta-carboxyl group of aspartic acid with ATP to yield 4-phospho-L-aspartate, which is involved in the branched biosynthetic pathway leading to the biosynthesis of amino acids threonine, isoleucine and methionine.</text>
</comment>
<accession>A0ABR7TA66</accession>
<comment type="similarity">
    <text evidence="5 13">Belongs to the aspartokinase family.</text>
</comment>
<evidence type="ECO:0000256" key="11">
    <source>
        <dbReference type="ARBA" id="ARBA00023154"/>
    </source>
</evidence>
<evidence type="ECO:0000256" key="12">
    <source>
        <dbReference type="ARBA" id="ARBA00047872"/>
    </source>
</evidence>
<dbReference type="InterPro" id="IPR036393">
    <property type="entry name" value="AceGlu_kinase-like_sf"/>
</dbReference>
<keyword evidence="6 13" id="KW-0808">Transferase</keyword>
<dbReference type="RefSeq" id="WP_187948381.1">
    <property type="nucleotide sequence ID" value="NZ_WNJQ01000001.1"/>
</dbReference>
<dbReference type="SUPFAM" id="SSF55021">
    <property type="entry name" value="ACT-like"/>
    <property type="match status" value="2"/>
</dbReference>
<evidence type="ECO:0000256" key="8">
    <source>
        <dbReference type="ARBA" id="ARBA00022777"/>
    </source>
</evidence>
<evidence type="ECO:0000256" key="13">
    <source>
        <dbReference type="RuleBase" id="RU003448"/>
    </source>
</evidence>
<evidence type="ECO:0000256" key="5">
    <source>
        <dbReference type="ARBA" id="ARBA00010122"/>
    </source>
</evidence>
<dbReference type="GO" id="GO:0004072">
    <property type="term" value="F:aspartate kinase activity"/>
    <property type="evidence" value="ECO:0007669"/>
    <property type="project" value="UniProtKB-EC"/>
</dbReference>
<dbReference type="InterPro" id="IPR035804">
    <property type="entry name" value="AKIII_YclM_N"/>
</dbReference>
<dbReference type="EC" id="2.7.2.4" evidence="13"/>
<sequence>MNVIKFGGSSLASGSQLKKVVQIVKDDAARKIVVVSAPGKRSAEDEKVTDLLIGFGMKALAGHDYSSVLSKIVNRYQTIAEELSLGTEIIGEIRQNLDDLINGNKDEPDYYLDAFKASGENNNAKLVAAYFNKEGVPARYMNPKEAGLLVTNEPGNAQVLSESYEELAKMRDSEEVIVFPGFFGYTRDGKVCTFSRGGSDITGSILANGIHAELYENFTDVDAIFTANPNVVENPIGIKELTYREMRELSYGGFSVLHDEALQPAFKLGIPVQIKNTNNPSAPGTRIMKERQLSDQGVIGIASSSGFSSIYIDKYLMNREIGFGRKVLEILESRGISYEHMPSGIDNLTIILHSDQMSSEEEQSLLVQLEEELGADSVKVEHDIALIMIVGEGMRERMFTMSKAATAFSENNINIDMINQGASEVSVMFGIQAKHEDLAVKALYEAFFEKK</sequence>
<dbReference type="PIRSF" id="PIRSF000726">
    <property type="entry name" value="Asp_kin"/>
    <property type="match status" value="1"/>
</dbReference>
<evidence type="ECO:0000256" key="6">
    <source>
        <dbReference type="ARBA" id="ARBA00022679"/>
    </source>
</evidence>
<name>A0ABR7TA66_9LACT</name>
<protein>
    <recommendedName>
        <fullName evidence="13">Aspartokinase</fullName>
        <ecNumber evidence="13">2.7.2.4</ecNumber>
    </recommendedName>
</protein>
<keyword evidence="7" id="KW-0547">Nucleotide-binding</keyword>
<dbReference type="CDD" id="cd04916">
    <property type="entry name" value="ACT_AKiii-YclM-BS_2"/>
    <property type="match status" value="1"/>
</dbReference>
<dbReference type="InterPro" id="IPR045865">
    <property type="entry name" value="ACT-like_dom_sf"/>
</dbReference>
<dbReference type="InterPro" id="IPR018042">
    <property type="entry name" value="Aspartate_kinase_CS"/>
</dbReference>
<evidence type="ECO:0000313" key="16">
    <source>
        <dbReference type="EMBL" id="MBC9824261.1"/>
    </source>
</evidence>
<dbReference type="Pfam" id="PF22468">
    <property type="entry name" value="ACT_9"/>
    <property type="match status" value="1"/>
</dbReference>
<evidence type="ECO:0000313" key="17">
    <source>
        <dbReference type="Proteomes" id="UP000638836"/>
    </source>
</evidence>
<dbReference type="Gene3D" id="1.20.120.1320">
    <property type="entry name" value="Aspartokinase, catalytic domain"/>
    <property type="match status" value="1"/>
</dbReference>
<dbReference type="InterPro" id="IPR001048">
    <property type="entry name" value="Asp/Glu/Uridylate_kinase"/>
</dbReference>
<dbReference type="Proteomes" id="UP000638836">
    <property type="component" value="Unassembled WGS sequence"/>
</dbReference>
<feature type="domain" description="ACT" evidence="15">
    <location>
        <begin position="389"/>
        <end position="451"/>
    </location>
</feature>
<organism evidence="16 17">
    <name type="scientific">Carnobacterium inhibens</name>
    <dbReference type="NCBI Taxonomy" id="147709"/>
    <lineage>
        <taxon>Bacteria</taxon>
        <taxon>Bacillati</taxon>
        <taxon>Bacillota</taxon>
        <taxon>Bacilli</taxon>
        <taxon>Lactobacillales</taxon>
        <taxon>Carnobacteriaceae</taxon>
        <taxon>Carnobacterium</taxon>
    </lineage>
</organism>
<dbReference type="PANTHER" id="PTHR21499:SF67">
    <property type="entry name" value="ASPARTOKINASE 3"/>
    <property type="match status" value="1"/>
</dbReference>
<dbReference type="PROSITE" id="PS00324">
    <property type="entry name" value="ASPARTOKINASE"/>
    <property type="match status" value="1"/>
</dbReference>
<keyword evidence="9" id="KW-0067">ATP-binding</keyword>
<evidence type="ECO:0000256" key="9">
    <source>
        <dbReference type="ARBA" id="ARBA00022840"/>
    </source>
</evidence>
<comment type="catalytic activity">
    <reaction evidence="12 13">
        <text>L-aspartate + ATP = 4-phospho-L-aspartate + ADP</text>
        <dbReference type="Rhea" id="RHEA:23776"/>
        <dbReference type="ChEBI" id="CHEBI:29991"/>
        <dbReference type="ChEBI" id="CHEBI:30616"/>
        <dbReference type="ChEBI" id="CHEBI:57535"/>
        <dbReference type="ChEBI" id="CHEBI:456216"/>
        <dbReference type="EC" id="2.7.2.4"/>
    </reaction>
</comment>
<dbReference type="InterPro" id="IPR001341">
    <property type="entry name" value="Asp_kinase"/>
</dbReference>
<dbReference type="SUPFAM" id="SSF53633">
    <property type="entry name" value="Carbamate kinase-like"/>
    <property type="match status" value="1"/>
</dbReference>
<dbReference type="CDD" id="cd04245">
    <property type="entry name" value="AAK_AKiii-YclM-BS"/>
    <property type="match status" value="1"/>
</dbReference>
<dbReference type="NCBIfam" id="NF006540">
    <property type="entry name" value="PRK09034.1"/>
    <property type="match status" value="1"/>
</dbReference>
<evidence type="ECO:0000256" key="2">
    <source>
        <dbReference type="ARBA" id="ARBA00004766"/>
    </source>
</evidence>
<dbReference type="InterPro" id="IPR054352">
    <property type="entry name" value="ACT_Aspartokinase"/>
</dbReference>
<evidence type="ECO:0000259" key="15">
    <source>
        <dbReference type="PROSITE" id="PS51671"/>
    </source>
</evidence>
<reference evidence="16 17" key="1">
    <citation type="journal article" date="2020" name="Microorganisms">
        <title>New Insight into Antimicrobial Compounds from Food and Marine-Sourced Carnobacterium Species through Phenotype and Genome Analyses.</title>
        <authorList>
            <person name="Begrem S."/>
            <person name="Ivaniuk F."/>
            <person name="Gigout-Chevalier F."/>
            <person name="Kolypczuk L."/>
            <person name="Bonnetot S."/>
            <person name="Leroi F."/>
            <person name="Grovel O."/>
            <person name="Delbarre-Ladrat C."/>
            <person name="Passerini D."/>
        </authorList>
    </citation>
    <scope>NUCLEOTIDE SEQUENCE [LARGE SCALE GENOMIC DNA]</scope>
    <source>
        <strain evidence="16 17">MIP2551</strain>
    </source>
</reference>
<keyword evidence="10" id="KW-0220">Diaminopimelate biosynthesis</keyword>
<dbReference type="Gene3D" id="3.40.1160.10">
    <property type="entry name" value="Acetylglutamate kinase-like"/>
    <property type="match status" value="1"/>
</dbReference>
<keyword evidence="17" id="KW-1185">Reference proteome</keyword>
<dbReference type="NCBIfam" id="TIGR00657">
    <property type="entry name" value="asp_kinases"/>
    <property type="match status" value="1"/>
</dbReference>
<keyword evidence="14" id="KW-0028">Amino-acid biosynthesis</keyword>
<gene>
    <name evidence="16" type="ORF">GLO26_00265</name>
</gene>
<dbReference type="PROSITE" id="PS51671">
    <property type="entry name" value="ACT"/>
    <property type="match status" value="1"/>
</dbReference>
<comment type="pathway">
    <text evidence="2 14">Amino-acid biosynthesis; L-lysine biosynthesis via DAP pathway; (S)-tetrahydrodipicolinate from L-aspartate: step 1/4.</text>
</comment>
<evidence type="ECO:0000256" key="1">
    <source>
        <dbReference type="ARBA" id="ARBA00003121"/>
    </source>
</evidence>
<dbReference type="InterPro" id="IPR005260">
    <property type="entry name" value="Asp_kin_monofn"/>
</dbReference>
<dbReference type="EMBL" id="WNJQ01000001">
    <property type="protein sequence ID" value="MBC9824261.1"/>
    <property type="molecule type" value="Genomic_DNA"/>
</dbReference>
<dbReference type="InterPro" id="IPR002912">
    <property type="entry name" value="ACT_dom"/>
</dbReference>
<dbReference type="Pfam" id="PF00696">
    <property type="entry name" value="AA_kinase"/>
    <property type="match status" value="1"/>
</dbReference>